<dbReference type="Proteomes" id="UP000010523">
    <property type="component" value="Unassembled WGS sequence"/>
</dbReference>
<accession>I3DY36</accession>
<dbReference type="STRING" id="997296.PB1_16409"/>
<evidence type="ECO:0000313" key="2">
    <source>
        <dbReference type="Proteomes" id="UP000010523"/>
    </source>
</evidence>
<name>I3DY36_BACMT</name>
<reference evidence="1 2" key="1">
    <citation type="journal article" date="2012" name="Appl. Environ. Microbiol.">
        <title>Genome Sequence of Thermotolerant Bacillus methanolicus: Features and Regulation Related to Methylotrophy and Production of L-Lysine and L-Glutamate from Methanol.</title>
        <authorList>
            <person name="Heggeset T.M."/>
            <person name="Krog A."/>
            <person name="Balzer S."/>
            <person name="Wentzel A."/>
            <person name="Ellingsen T.E."/>
            <person name="Brautaset T."/>
        </authorList>
    </citation>
    <scope>NUCLEOTIDE SEQUENCE [LARGE SCALE GENOMIC DNA]</scope>
    <source>
        <strain evidence="1 2">PB1</strain>
    </source>
</reference>
<dbReference type="PATRIC" id="fig|997296.3.peg.3454"/>
<protein>
    <submittedName>
        <fullName evidence="1">Uncharacterized protein</fullName>
    </submittedName>
</protein>
<keyword evidence="2" id="KW-1185">Reference proteome</keyword>
<proteinExistence type="predicted"/>
<dbReference type="AlphaFoldDB" id="I3DY36"/>
<gene>
    <name evidence="1" type="ORF">PB1_16409</name>
</gene>
<comment type="caution">
    <text evidence="1">The sequence shown here is derived from an EMBL/GenBank/DDBJ whole genome shotgun (WGS) entry which is preliminary data.</text>
</comment>
<evidence type="ECO:0000313" key="1">
    <source>
        <dbReference type="EMBL" id="EIJ79157.1"/>
    </source>
</evidence>
<dbReference type="EMBL" id="AFEU01000003">
    <property type="protein sequence ID" value="EIJ79157.1"/>
    <property type="molecule type" value="Genomic_DNA"/>
</dbReference>
<organism evidence="1 2">
    <name type="scientific">Bacillus methanolicus PB1</name>
    <dbReference type="NCBI Taxonomy" id="997296"/>
    <lineage>
        <taxon>Bacteria</taxon>
        <taxon>Bacillati</taxon>
        <taxon>Bacillota</taxon>
        <taxon>Bacilli</taxon>
        <taxon>Bacillales</taxon>
        <taxon>Bacillaceae</taxon>
        <taxon>Bacillus</taxon>
    </lineage>
</organism>
<sequence>MIISYCPDCGWEEWGIEANRQKCVAGFTYDTRKWMGEDA</sequence>